<dbReference type="EMBL" id="BAABCV010000004">
    <property type="protein sequence ID" value="GAA4092104.1"/>
    <property type="molecule type" value="Genomic_DNA"/>
</dbReference>
<dbReference type="InterPro" id="IPR036034">
    <property type="entry name" value="PDZ_sf"/>
</dbReference>
<dbReference type="Gene3D" id="1.10.390.10">
    <property type="entry name" value="Neutral Protease Domain 2"/>
    <property type="match status" value="1"/>
</dbReference>
<evidence type="ECO:0000259" key="1">
    <source>
        <dbReference type="PROSITE" id="PS50106"/>
    </source>
</evidence>
<dbReference type="SUPFAM" id="SSF50156">
    <property type="entry name" value="PDZ domain-like"/>
    <property type="match status" value="1"/>
</dbReference>
<dbReference type="Gene3D" id="2.60.40.3650">
    <property type="match status" value="1"/>
</dbReference>
<dbReference type="SMART" id="SM00228">
    <property type="entry name" value="PDZ"/>
    <property type="match status" value="1"/>
</dbReference>
<dbReference type="InterPro" id="IPR024191">
    <property type="entry name" value="Peptidase_M61"/>
</dbReference>
<evidence type="ECO:0000313" key="3">
    <source>
        <dbReference type="Proteomes" id="UP001500841"/>
    </source>
</evidence>
<dbReference type="Pfam" id="PF13180">
    <property type="entry name" value="PDZ_2"/>
    <property type="match status" value="1"/>
</dbReference>
<dbReference type="Pfam" id="PF05299">
    <property type="entry name" value="Peptidase_M61"/>
    <property type="match status" value="1"/>
</dbReference>
<organism evidence="2 3">
    <name type="scientific">Mucilaginibacter panaciglaebae</name>
    <dbReference type="NCBI Taxonomy" id="502331"/>
    <lineage>
        <taxon>Bacteria</taxon>
        <taxon>Pseudomonadati</taxon>
        <taxon>Bacteroidota</taxon>
        <taxon>Sphingobacteriia</taxon>
        <taxon>Sphingobacteriales</taxon>
        <taxon>Sphingobacteriaceae</taxon>
        <taxon>Mucilaginibacter</taxon>
    </lineage>
</organism>
<dbReference type="SUPFAM" id="SSF55486">
    <property type="entry name" value="Metalloproteases ('zincins'), catalytic domain"/>
    <property type="match status" value="1"/>
</dbReference>
<dbReference type="InterPro" id="IPR001478">
    <property type="entry name" value="PDZ"/>
</dbReference>
<gene>
    <name evidence="2" type="ORF">GCM10022392_12730</name>
</gene>
<protein>
    <submittedName>
        <fullName evidence="2">PDZ domain-containing protein</fullName>
    </submittedName>
</protein>
<dbReference type="PROSITE" id="PS50106">
    <property type="entry name" value="PDZ"/>
    <property type="match status" value="1"/>
</dbReference>
<sequence length="583" mass="65447">MVTTGNAADNTQITYNVSFPEAQAHYADIEMKITGLKQDELELKMPVWTPGSYLVREFARNIEGLSASANGKSLSAKKIRKNIWQLHIAGIGTVVIKYRVYAFEISVRTSFIDASHAFLSSPDMFLYPGNMLHSASTIHIKPYKAWDKVSTSLEKVNGDVFTRYSPNYDILFDSPIEIGNQEIFNFDAYGVHYEVCMQGGGNYDKERLKKDLAKVVAEEVAIYGENPNKHYTFIIHNALKGGGGLEHLSSTTLGASRDAYTTERGYQNFLSLAAHEHFHLWNVKRLRPIALGPFDYDNENYTTNLWIAEGFTAYYQDIIVRRTQLYSPENYLGMLAEDINLLENSEGAKVQTLAESSYDAWIKAYRPNENSGNSTISYYTKGSIVALLLDLEIINDSKGQYSLDDVMRYMYNEYYKTKQRGYTDAEFKAGLEKFAGKNLDDFYAKYINGLTPVDYAYYLGLAGYKLTNELADNNDPALGITTIPNIPRLIVATVTRGSAAWKDGINVNDEIIAIDGEPALEAGKLLSGKKVGDKIKVTIARDGILMDIPVTLLKSTKVKYKVDELPNPTAQQLVVRKKWLTLK</sequence>
<dbReference type="InterPro" id="IPR040756">
    <property type="entry name" value="Peptidase_M61_N"/>
</dbReference>
<feature type="domain" description="PDZ" evidence="1">
    <location>
        <begin position="467"/>
        <end position="521"/>
    </location>
</feature>
<dbReference type="InterPro" id="IPR007963">
    <property type="entry name" value="Peptidase_M61_catalytic"/>
</dbReference>
<evidence type="ECO:0000313" key="2">
    <source>
        <dbReference type="EMBL" id="GAA4092104.1"/>
    </source>
</evidence>
<reference evidence="3" key="1">
    <citation type="journal article" date="2019" name="Int. J. Syst. Evol. Microbiol.">
        <title>The Global Catalogue of Microorganisms (GCM) 10K type strain sequencing project: providing services to taxonomists for standard genome sequencing and annotation.</title>
        <authorList>
            <consortium name="The Broad Institute Genomics Platform"/>
            <consortium name="The Broad Institute Genome Sequencing Center for Infectious Disease"/>
            <person name="Wu L."/>
            <person name="Ma J."/>
        </authorList>
    </citation>
    <scope>NUCLEOTIDE SEQUENCE [LARGE SCALE GENOMIC DNA]</scope>
    <source>
        <strain evidence="3">JCM 17085</strain>
    </source>
</reference>
<keyword evidence="3" id="KW-1185">Reference proteome</keyword>
<dbReference type="InterPro" id="IPR027268">
    <property type="entry name" value="Peptidase_M4/M1_CTD_sf"/>
</dbReference>
<comment type="caution">
    <text evidence="2">The sequence shown here is derived from an EMBL/GenBank/DDBJ whole genome shotgun (WGS) entry which is preliminary data.</text>
</comment>
<name>A0ABP7WM84_9SPHI</name>
<accession>A0ABP7WM84</accession>
<dbReference type="PIRSF" id="PIRSF016493">
    <property type="entry name" value="Glycyl_aminpptds"/>
    <property type="match status" value="1"/>
</dbReference>
<dbReference type="Pfam" id="PF17899">
    <property type="entry name" value="Peptidase_M61_N"/>
    <property type="match status" value="1"/>
</dbReference>
<proteinExistence type="predicted"/>
<dbReference type="Gene3D" id="2.30.42.10">
    <property type="match status" value="1"/>
</dbReference>
<dbReference type="Proteomes" id="UP001500841">
    <property type="component" value="Unassembled WGS sequence"/>
</dbReference>